<dbReference type="EMBL" id="BBRZ01000073">
    <property type="protein sequence ID" value="GAM58076.1"/>
    <property type="molecule type" value="Genomic_DNA"/>
</dbReference>
<evidence type="ECO:0000313" key="5">
    <source>
        <dbReference type="Proteomes" id="UP000031671"/>
    </source>
</evidence>
<accession>A0A0B8PPZ3</accession>
<feature type="domain" description="DUF302" evidence="1">
    <location>
        <begin position="55"/>
        <end position="115"/>
    </location>
</feature>
<evidence type="ECO:0000259" key="1">
    <source>
        <dbReference type="Pfam" id="PF03625"/>
    </source>
</evidence>
<dbReference type="CDD" id="cd14797">
    <property type="entry name" value="DUF302"/>
    <property type="match status" value="1"/>
</dbReference>
<evidence type="ECO:0000313" key="4">
    <source>
        <dbReference type="Proteomes" id="UP000031670"/>
    </source>
</evidence>
<dbReference type="InterPro" id="IPR035923">
    <property type="entry name" value="TT1751-like_sf"/>
</dbReference>
<sequence>MKKFPLIALLTIPLFGCGVSPDQEVQQTQLLKVDSNANLVANNADAEQLPHVLTIDHARLAAKEGEYLDASRVDFYVNNEVNTMLLQENIMAGLDLPLRVLNYAEEGQIKTMYTDAEFLAKRHGLSNLDALAKYQQQVETMVEDTPEAEPAPTGELTKDYGIKTLTSDYDFETTIAKIEHDVLAEGDTVWFMNWDYQKQAEKLDEELPKATLLVFGGPAPGAKAMTDFSSIGLDAFGQKVLVFEQNGEVQIAYNDIVDFAELHYQDAAIPHRVINYRLGSTLKGAILDD</sequence>
<reference evidence="3 4" key="2">
    <citation type="submission" date="2015-01" db="EMBL/GenBank/DDBJ databases">
        <title>Vibrio sp. C5 JCM 19232 whole genome shotgun sequence.</title>
        <authorList>
            <person name="Sawabe T."/>
            <person name="Meirelles P."/>
            <person name="Feng G."/>
            <person name="Sayaka M."/>
            <person name="Hattori M."/>
            <person name="Ohkuma M."/>
        </authorList>
    </citation>
    <scope>NUCLEOTIDE SEQUENCE [LARGE SCALE GENOMIC DNA]</scope>
    <source>
        <strain evidence="3 4">JCM19232</strain>
    </source>
</reference>
<dbReference type="RefSeq" id="WP_261833151.1">
    <property type="nucleotide sequence ID" value="NZ_AP024881.1"/>
</dbReference>
<organism evidence="2 5">
    <name type="scientific">Vibrio ishigakensis</name>
    <dbReference type="NCBI Taxonomy" id="1481914"/>
    <lineage>
        <taxon>Bacteria</taxon>
        <taxon>Pseudomonadati</taxon>
        <taxon>Pseudomonadota</taxon>
        <taxon>Gammaproteobacteria</taxon>
        <taxon>Vibrionales</taxon>
        <taxon>Vibrionaceae</taxon>
        <taxon>Vibrio</taxon>
    </lineage>
</organism>
<comment type="caution">
    <text evidence="2">The sequence shown here is derived from an EMBL/GenBank/DDBJ whole genome shotgun (WGS) entry which is preliminary data.</text>
</comment>
<dbReference type="PANTHER" id="PTHR38342">
    <property type="entry name" value="SLR5037 PROTEIN"/>
    <property type="match status" value="1"/>
</dbReference>
<dbReference type="PANTHER" id="PTHR38342:SF2">
    <property type="entry name" value="INNER MEMBRANE OR EXPORTED"/>
    <property type="match status" value="1"/>
</dbReference>
<gene>
    <name evidence="2" type="ORF">JCM19231_575</name>
    <name evidence="3" type="ORF">JCM19232_4446</name>
</gene>
<accession>A0A0B8NVX4</accession>
<evidence type="ECO:0000313" key="2">
    <source>
        <dbReference type="EMBL" id="GAM58076.1"/>
    </source>
</evidence>
<dbReference type="Proteomes" id="UP000031671">
    <property type="component" value="Unassembled WGS sequence"/>
</dbReference>
<keyword evidence="5" id="KW-1185">Reference proteome</keyword>
<reference evidence="2 5" key="1">
    <citation type="submission" date="2015-01" db="EMBL/GenBank/DDBJ databases">
        <title>Vibrio sp. C1 JCM 19231 whole genome shotgun sequence.</title>
        <authorList>
            <person name="Sawabe T."/>
            <person name="Meirelles P."/>
            <person name="Feng G."/>
            <person name="Sayaka M."/>
            <person name="Hattori M."/>
            <person name="Ohkuma M."/>
        </authorList>
    </citation>
    <scope>NUCLEOTIDE SEQUENCE [LARGE SCALE GENOMIC DNA]</scope>
    <source>
        <strain evidence="5">JCM 19231</strain>
        <strain evidence="2">JCM19231</strain>
    </source>
</reference>
<dbReference type="EMBL" id="BBSA01000014">
    <property type="protein sequence ID" value="GAM64754.1"/>
    <property type="molecule type" value="Genomic_DNA"/>
</dbReference>
<protein>
    <submittedName>
        <fullName evidence="2">Protein crcB homolog 1</fullName>
    </submittedName>
</protein>
<evidence type="ECO:0000313" key="3">
    <source>
        <dbReference type="EMBL" id="GAM64754.1"/>
    </source>
</evidence>
<dbReference type="AlphaFoldDB" id="A0A0B8NVX4"/>
<dbReference type="Gene3D" id="3.30.310.70">
    <property type="entry name" value="TT1751-like domain"/>
    <property type="match status" value="2"/>
</dbReference>
<feature type="domain" description="DUF302" evidence="1">
    <location>
        <begin position="195"/>
        <end position="255"/>
    </location>
</feature>
<reference evidence="4 5" key="3">
    <citation type="submission" date="2015-01" db="EMBL/GenBank/DDBJ databases">
        <authorList>
            <consortium name="NBRP consortium"/>
            <person name="Sawabe T."/>
            <person name="Meirelles P."/>
            <person name="Feng G."/>
            <person name="Sayaka M."/>
            <person name="Hattori M."/>
            <person name="Ohkuma M."/>
        </authorList>
    </citation>
    <scope>NUCLEOTIDE SEQUENCE [LARGE SCALE GENOMIC DNA]</scope>
    <source>
        <strain evidence="5">JCM 19231</strain>
        <strain evidence="2">JCM19231</strain>
        <strain evidence="3 4">JCM19232</strain>
    </source>
</reference>
<proteinExistence type="predicted"/>
<dbReference type="Pfam" id="PF03625">
    <property type="entry name" value="DUF302"/>
    <property type="match status" value="2"/>
</dbReference>
<dbReference type="InterPro" id="IPR005180">
    <property type="entry name" value="DUF302"/>
</dbReference>
<dbReference type="Proteomes" id="UP000031670">
    <property type="component" value="Unassembled WGS sequence"/>
</dbReference>
<name>A0A0B8NVX4_9VIBR</name>
<dbReference type="SUPFAM" id="SSF103247">
    <property type="entry name" value="TT1751-like"/>
    <property type="match status" value="2"/>
</dbReference>